<feature type="compositionally biased region" description="Acidic residues" evidence="1">
    <location>
        <begin position="253"/>
        <end position="273"/>
    </location>
</feature>
<dbReference type="SUPFAM" id="SSF49785">
    <property type="entry name" value="Galactose-binding domain-like"/>
    <property type="match status" value="1"/>
</dbReference>
<keyword evidence="2" id="KW-1133">Transmembrane helix</keyword>
<dbReference type="AlphaFoldDB" id="A0A199NU16"/>
<dbReference type="RefSeq" id="WP_064725064.1">
    <property type="nucleotide sequence ID" value="NZ_LJBJ02000004.1"/>
</dbReference>
<accession>A0A199NU16</accession>
<feature type="transmembrane region" description="Helical" evidence="2">
    <location>
        <begin position="282"/>
        <end position="303"/>
    </location>
</feature>
<feature type="compositionally biased region" description="Basic and acidic residues" evidence="1">
    <location>
        <begin position="139"/>
        <end position="149"/>
    </location>
</feature>
<comment type="caution">
    <text evidence="3">The sequence shown here is derived from an EMBL/GenBank/DDBJ whole genome shotgun (WGS) entry which is preliminary data.</text>
</comment>
<feature type="compositionally biased region" description="Low complexity" evidence="1">
    <location>
        <begin position="172"/>
        <end position="185"/>
    </location>
</feature>
<feature type="region of interest" description="Disordered" evidence="1">
    <location>
        <begin position="314"/>
        <end position="356"/>
    </location>
</feature>
<name>A0A199NU16_9MICC</name>
<dbReference type="Proteomes" id="UP000053171">
    <property type="component" value="Unassembled WGS sequence"/>
</dbReference>
<feature type="region of interest" description="Disordered" evidence="1">
    <location>
        <begin position="101"/>
        <end position="185"/>
    </location>
</feature>
<feature type="compositionally biased region" description="Acidic residues" evidence="1">
    <location>
        <begin position="216"/>
        <end position="231"/>
    </location>
</feature>
<evidence type="ECO:0000256" key="2">
    <source>
        <dbReference type="SAM" id="Phobius"/>
    </source>
</evidence>
<feature type="compositionally biased region" description="Low complexity" evidence="1">
    <location>
        <begin position="318"/>
        <end position="345"/>
    </location>
</feature>
<dbReference type="EMBL" id="LJBJ02000004">
    <property type="protein sequence ID" value="OAX52402.1"/>
    <property type="molecule type" value="Genomic_DNA"/>
</dbReference>
<feature type="region of interest" description="Disordered" evidence="1">
    <location>
        <begin position="201"/>
        <end position="280"/>
    </location>
</feature>
<reference evidence="3" key="1">
    <citation type="submission" date="2016-06" db="EMBL/GenBank/DDBJ databases">
        <title>Identification of putative biosynthetic pathways for the production of bioactive secondary metabolites by the marine actinomycete Kocuria kristinae RUTW2-3.</title>
        <authorList>
            <person name="Waterworth S.C."/>
            <person name="Walmsley T.A."/>
            <person name="Matongo T."/>
            <person name="Davies-Coleman M.T."/>
            <person name="Dorrington R.A."/>
        </authorList>
    </citation>
    <scope>NUCLEOTIDE SEQUENCE [LARGE SCALE GENOMIC DNA]</scope>
    <source>
        <strain evidence="3">RUTW2-3</strain>
    </source>
</reference>
<keyword evidence="2" id="KW-0812">Transmembrane</keyword>
<dbReference type="InterPro" id="IPR008979">
    <property type="entry name" value="Galactose-bd-like_sf"/>
</dbReference>
<evidence type="ECO:0000256" key="1">
    <source>
        <dbReference type="SAM" id="MobiDB-lite"/>
    </source>
</evidence>
<evidence type="ECO:0000313" key="3">
    <source>
        <dbReference type="EMBL" id="OAX52402.1"/>
    </source>
</evidence>
<sequence>MTQAIELGTVLGGRYKVTAQVLTTAARDQVLEGRDQVLGRQVSILAAGPQHAELLIDNARSLASGPRSGALQILDLGQSEDTTYLITSHTDSEELLDLLLPGGADPDDGGEALGSEIFGTEDAPAGAEDGYEAVTGPVDESRAEEREQDGPAVTRWTDADYESFGEEPPAQRSGRSSRSGGTLFDRAASDAAGGAAASAASRRAADAGYDGSGVGDADDDRAYDYGYDEAEPAYAGPTSPDPATGTYPGAETVADEDPEDEDLYPDDEEEYDDEPRRRGPGGGLWITTLVVILLLAGLVFFGFTRLGAMVSSIGGGSSSAPASSASSGGSEASGTGSSSASASASPTEDDGAEPRAVSAQRIVPGNASFMADQDGTLSQVVDGNPSTVWTSYGFSSAQFGSLISGFGIAVQLQDPAKVSQVTVDQQGGTGGSFTVYTSDSPSLDGATEAGKGTFDAAQTTVRLNEQASSKTARYVIVFVDSAPRLSQPIGGYPYGLRLGEISVR</sequence>
<keyword evidence="2" id="KW-0472">Membrane</keyword>
<dbReference type="Gene3D" id="2.60.120.260">
    <property type="entry name" value="Galactose-binding domain-like"/>
    <property type="match status" value="1"/>
</dbReference>
<evidence type="ECO:0000313" key="4">
    <source>
        <dbReference type="Proteomes" id="UP000053171"/>
    </source>
</evidence>
<organism evidence="3 4">
    <name type="scientific">Rothia kristinae</name>
    <dbReference type="NCBI Taxonomy" id="37923"/>
    <lineage>
        <taxon>Bacteria</taxon>
        <taxon>Bacillati</taxon>
        <taxon>Actinomycetota</taxon>
        <taxon>Actinomycetes</taxon>
        <taxon>Micrococcales</taxon>
        <taxon>Micrococcaceae</taxon>
        <taxon>Rothia</taxon>
    </lineage>
</organism>
<keyword evidence="4" id="KW-1185">Reference proteome</keyword>
<protein>
    <submittedName>
        <fullName evidence="3">Uncharacterized protein</fullName>
    </submittedName>
</protein>
<gene>
    <name evidence="3" type="ORF">AN277_0203335</name>
</gene>
<proteinExistence type="predicted"/>